<gene>
    <name evidence="8" type="ORF">EAO74_02175</name>
</gene>
<reference evidence="8" key="1">
    <citation type="submission" date="2018-10" db="EMBL/GenBank/DDBJ databases">
        <authorList>
            <person name="Hariharan J."/>
            <person name="Choudoir M.J."/>
            <person name="Diebold P."/>
            <person name="Panke-Buisse K."/>
            <person name="Campbell A.N."/>
            <person name="Buckley D.H."/>
        </authorList>
    </citation>
    <scope>NUCLEOTIDE SEQUENCE</scope>
    <source>
        <strain evidence="8">Gb1</strain>
    </source>
</reference>
<accession>A0A652LCT5</accession>
<name>A0A652LCT5_9ACTN</name>
<evidence type="ECO:0000256" key="2">
    <source>
        <dbReference type="ARBA" id="ARBA00022448"/>
    </source>
</evidence>
<organism evidence="8">
    <name type="scientific">Streptomyces sp. gb1(2016)</name>
    <dbReference type="NCBI Taxonomy" id="1828321"/>
    <lineage>
        <taxon>Bacteria</taxon>
        <taxon>Bacillati</taxon>
        <taxon>Actinomycetota</taxon>
        <taxon>Actinomycetes</taxon>
        <taxon>Kitasatosporales</taxon>
        <taxon>Streptomycetaceae</taxon>
        <taxon>Streptomyces</taxon>
    </lineage>
</organism>
<keyword evidence="5" id="KW-0408">Iron</keyword>
<dbReference type="Gene3D" id="3.30.70.20">
    <property type="match status" value="1"/>
</dbReference>
<dbReference type="SUPFAM" id="SSF54862">
    <property type="entry name" value="4Fe-4S ferredoxins"/>
    <property type="match status" value="1"/>
</dbReference>
<protein>
    <submittedName>
        <fullName evidence="8">Ferredoxin</fullName>
    </submittedName>
</protein>
<dbReference type="GO" id="GO:0051538">
    <property type="term" value="F:3 iron, 4 sulfur cluster binding"/>
    <property type="evidence" value="ECO:0007669"/>
    <property type="project" value="UniProtKB-KW"/>
</dbReference>
<evidence type="ECO:0000256" key="7">
    <source>
        <dbReference type="ARBA" id="ARBA00023291"/>
    </source>
</evidence>
<dbReference type="PANTHER" id="PTHR36923">
    <property type="entry name" value="FERREDOXIN"/>
    <property type="match status" value="1"/>
</dbReference>
<keyword evidence="4" id="KW-0249">Electron transport</keyword>
<sequence length="70" mass="7523">MNTGPLRVSVDTDACCAMGRCADTEPRVFDQDEDTGTVVLLQAAPPPELHDTVWLCAELCPCTAITVTEE</sequence>
<dbReference type="RefSeq" id="WP_147982454.1">
    <property type="nucleotide sequence ID" value="NZ_RDBM01000009.1"/>
</dbReference>
<keyword evidence="3" id="KW-0479">Metal-binding</keyword>
<evidence type="ECO:0000256" key="3">
    <source>
        <dbReference type="ARBA" id="ARBA00022723"/>
    </source>
</evidence>
<dbReference type="EMBL" id="RDBM01000009">
    <property type="protein sequence ID" value="TXS33913.1"/>
    <property type="molecule type" value="Genomic_DNA"/>
</dbReference>
<keyword evidence="2" id="KW-0813">Transport</keyword>
<comment type="cofactor">
    <cofactor evidence="1">
        <name>[3Fe-4S] cluster</name>
        <dbReference type="ChEBI" id="CHEBI:21137"/>
    </cofactor>
</comment>
<dbReference type="AlphaFoldDB" id="A0A652LCT5"/>
<dbReference type="InterPro" id="IPR051269">
    <property type="entry name" value="Fe-S_cluster_ET"/>
</dbReference>
<evidence type="ECO:0000313" key="8">
    <source>
        <dbReference type="EMBL" id="TXS33913.1"/>
    </source>
</evidence>
<dbReference type="Pfam" id="PF13370">
    <property type="entry name" value="Fer4_13"/>
    <property type="match status" value="1"/>
</dbReference>
<keyword evidence="7" id="KW-0003">3Fe-4S</keyword>
<evidence type="ECO:0000256" key="5">
    <source>
        <dbReference type="ARBA" id="ARBA00023004"/>
    </source>
</evidence>
<proteinExistence type="predicted"/>
<evidence type="ECO:0000256" key="1">
    <source>
        <dbReference type="ARBA" id="ARBA00001927"/>
    </source>
</evidence>
<dbReference type="PANTHER" id="PTHR36923:SF3">
    <property type="entry name" value="FERREDOXIN"/>
    <property type="match status" value="1"/>
</dbReference>
<evidence type="ECO:0000256" key="4">
    <source>
        <dbReference type="ARBA" id="ARBA00022982"/>
    </source>
</evidence>
<evidence type="ECO:0000256" key="6">
    <source>
        <dbReference type="ARBA" id="ARBA00023014"/>
    </source>
</evidence>
<keyword evidence="6" id="KW-0411">Iron-sulfur</keyword>
<comment type="caution">
    <text evidence="8">The sequence shown here is derived from an EMBL/GenBank/DDBJ whole genome shotgun (WGS) entry which is preliminary data.</text>
</comment>
<dbReference type="GO" id="GO:0046872">
    <property type="term" value="F:metal ion binding"/>
    <property type="evidence" value="ECO:0007669"/>
    <property type="project" value="UniProtKB-KW"/>
</dbReference>